<evidence type="ECO:0000313" key="8">
    <source>
        <dbReference type="Proteomes" id="UP000218209"/>
    </source>
</evidence>
<keyword evidence="2" id="KW-0479">Metal-binding</keyword>
<evidence type="ECO:0000256" key="5">
    <source>
        <dbReference type="ARBA" id="ARBA00023242"/>
    </source>
</evidence>
<keyword evidence="5" id="KW-0539">Nucleus</keyword>
<evidence type="ECO:0000313" key="7">
    <source>
        <dbReference type="EMBL" id="OSX72753.1"/>
    </source>
</evidence>
<dbReference type="PANTHER" id="PTHR46481">
    <property type="entry name" value="ZINC FINGER BED DOMAIN-CONTAINING PROTEIN 4"/>
    <property type="match status" value="1"/>
</dbReference>
<accession>A0A1X6NWJ4</accession>
<comment type="subcellular location">
    <subcellularLocation>
        <location evidence="1">Nucleus</location>
    </subcellularLocation>
</comment>
<evidence type="ECO:0000256" key="6">
    <source>
        <dbReference type="SAM" id="MobiDB-lite"/>
    </source>
</evidence>
<dbReference type="InterPro" id="IPR012337">
    <property type="entry name" value="RNaseH-like_sf"/>
</dbReference>
<sequence length="531" mass="57788">MQVMTSSSPAFASNDFVRALLAGFRVSYAPPANNTLVHHLTEIAAYVATDLQRSLADIAEAYGCIPWAHARHSRESYGRVRVACRNAPANELLGRLRATVRFFQHSDAAAQQMSVLPIAEDPAIRRLQSEMATLWGSTYLSLSRLYTAWPRVTAFFRSPPLTADQRERRVLHWDWNQLRYVIAVLAPAYDLTKSVQSATATLAEVFPLLVSLQHTLQQDVIQAPKYPELPADVAVMEIDNRLYLNNSTHVEVVAGREYLCEAARQTVYVLRQELDRIYFNPQDESKNWLENPAILKAVVLSPGGVKLLRDVSEWIGCDNPAPGVLEAVKWAAEGSYGAEDVSKLSQTAATATADGHGAPVSDERAAARSVLLTWKGRAGADASPAVAAPGAQRVVQDEVDNFSRLSQTTAETSALSFRGRNRQQFPALFPLAASAIGAAASSASCEREFWIAGRLVRPERSSLSVTSVEMHSLVAANADVLPTDAPQCIPSLTHAAAAAFRSGTNTYVPAAGDGEEEEHWTSGTDEGEFDD</sequence>
<dbReference type="InterPro" id="IPR052035">
    <property type="entry name" value="ZnF_BED_domain_contain"/>
</dbReference>
<evidence type="ECO:0000256" key="4">
    <source>
        <dbReference type="ARBA" id="ARBA00022833"/>
    </source>
</evidence>
<dbReference type="SUPFAM" id="SSF53098">
    <property type="entry name" value="Ribonuclease H-like"/>
    <property type="match status" value="1"/>
</dbReference>
<dbReference type="PANTHER" id="PTHR46481:SF10">
    <property type="entry name" value="ZINC FINGER BED DOMAIN-CONTAINING PROTEIN 39"/>
    <property type="match status" value="1"/>
</dbReference>
<dbReference type="AlphaFoldDB" id="A0A1X6NWJ4"/>
<keyword evidence="4" id="KW-0862">Zinc</keyword>
<evidence type="ECO:0008006" key="9">
    <source>
        <dbReference type="Google" id="ProtNLM"/>
    </source>
</evidence>
<evidence type="ECO:0000256" key="1">
    <source>
        <dbReference type="ARBA" id="ARBA00004123"/>
    </source>
</evidence>
<feature type="region of interest" description="Disordered" evidence="6">
    <location>
        <begin position="507"/>
        <end position="531"/>
    </location>
</feature>
<dbReference type="GO" id="GO:0008270">
    <property type="term" value="F:zinc ion binding"/>
    <property type="evidence" value="ECO:0007669"/>
    <property type="project" value="UniProtKB-KW"/>
</dbReference>
<name>A0A1X6NWJ4_PORUM</name>
<protein>
    <recommendedName>
        <fullName evidence="9">HAT C-terminal dimerisation domain-containing protein</fullName>
    </recommendedName>
</protein>
<evidence type="ECO:0000256" key="2">
    <source>
        <dbReference type="ARBA" id="ARBA00022723"/>
    </source>
</evidence>
<dbReference type="EMBL" id="KV919040">
    <property type="protein sequence ID" value="OSX72753.1"/>
    <property type="molecule type" value="Genomic_DNA"/>
</dbReference>
<proteinExistence type="predicted"/>
<dbReference type="OrthoDB" id="1607513at2759"/>
<evidence type="ECO:0000256" key="3">
    <source>
        <dbReference type="ARBA" id="ARBA00022771"/>
    </source>
</evidence>
<dbReference type="Proteomes" id="UP000218209">
    <property type="component" value="Unassembled WGS sequence"/>
</dbReference>
<organism evidence="7 8">
    <name type="scientific">Porphyra umbilicalis</name>
    <name type="common">Purple laver</name>
    <name type="synonym">Red alga</name>
    <dbReference type="NCBI Taxonomy" id="2786"/>
    <lineage>
        <taxon>Eukaryota</taxon>
        <taxon>Rhodophyta</taxon>
        <taxon>Bangiophyceae</taxon>
        <taxon>Bangiales</taxon>
        <taxon>Bangiaceae</taxon>
        <taxon>Porphyra</taxon>
    </lineage>
</organism>
<keyword evidence="8" id="KW-1185">Reference proteome</keyword>
<reference evidence="7 8" key="1">
    <citation type="submission" date="2017-03" db="EMBL/GenBank/DDBJ databases">
        <title>WGS assembly of Porphyra umbilicalis.</title>
        <authorList>
            <person name="Brawley S.H."/>
            <person name="Blouin N.A."/>
            <person name="Ficko-Blean E."/>
            <person name="Wheeler G.L."/>
            <person name="Lohr M."/>
            <person name="Goodson H.V."/>
            <person name="Jenkins J.W."/>
            <person name="Blaby-Haas C.E."/>
            <person name="Helliwell K.E."/>
            <person name="Chan C."/>
            <person name="Marriage T."/>
            <person name="Bhattacharya D."/>
            <person name="Klein A.S."/>
            <person name="Badis Y."/>
            <person name="Brodie J."/>
            <person name="Cao Y."/>
            <person name="Collen J."/>
            <person name="Dittami S.M."/>
            <person name="Gachon C.M."/>
            <person name="Green B.R."/>
            <person name="Karpowicz S."/>
            <person name="Kim J.W."/>
            <person name="Kudahl U."/>
            <person name="Lin S."/>
            <person name="Michel G."/>
            <person name="Mittag M."/>
            <person name="Olson B.J."/>
            <person name="Pangilinan J."/>
            <person name="Peng Y."/>
            <person name="Qiu H."/>
            <person name="Shu S."/>
            <person name="Singer J.T."/>
            <person name="Smith A.G."/>
            <person name="Sprecher B.N."/>
            <person name="Wagner V."/>
            <person name="Wang W."/>
            <person name="Wang Z.-Y."/>
            <person name="Yan J."/>
            <person name="Yarish C."/>
            <person name="Zoeuner-Riek S."/>
            <person name="Zhuang Y."/>
            <person name="Zou Y."/>
            <person name="Lindquist E.A."/>
            <person name="Grimwood J."/>
            <person name="Barry K."/>
            <person name="Rokhsar D.S."/>
            <person name="Schmutz J."/>
            <person name="Stiller J.W."/>
            <person name="Grossman A.R."/>
            <person name="Prochnik S.E."/>
        </authorList>
    </citation>
    <scope>NUCLEOTIDE SEQUENCE [LARGE SCALE GENOMIC DNA]</scope>
    <source>
        <strain evidence="7">4086291</strain>
    </source>
</reference>
<keyword evidence="3" id="KW-0863">Zinc-finger</keyword>
<gene>
    <name evidence="7" type="ORF">BU14_0407s0017</name>
</gene>
<dbReference type="GO" id="GO:0005634">
    <property type="term" value="C:nucleus"/>
    <property type="evidence" value="ECO:0007669"/>
    <property type="project" value="UniProtKB-SubCell"/>
</dbReference>